<evidence type="ECO:0000313" key="2">
    <source>
        <dbReference type="Proteomes" id="UP000307790"/>
    </source>
</evidence>
<keyword evidence="2" id="KW-1185">Reference proteome</keyword>
<comment type="caution">
    <text evidence="1">The sequence shown here is derived from an EMBL/GenBank/DDBJ whole genome shotgun (WGS) entry which is preliminary data.</text>
</comment>
<gene>
    <name evidence="1" type="ORF">FE810_13025</name>
</gene>
<protein>
    <submittedName>
        <fullName evidence="1">Uncharacterized protein</fullName>
    </submittedName>
</protein>
<dbReference type="Proteomes" id="UP000307790">
    <property type="component" value="Unassembled WGS sequence"/>
</dbReference>
<dbReference type="EMBL" id="VCBC01000012">
    <property type="protein sequence ID" value="TLU64213.1"/>
    <property type="molecule type" value="Genomic_DNA"/>
</dbReference>
<reference evidence="1 2" key="1">
    <citation type="submission" date="2019-05" db="EMBL/GenBank/DDBJ databases">
        <title>Genome sequences of Thalassotalea litorea 1K03283.</title>
        <authorList>
            <person name="Zhang D."/>
        </authorList>
    </citation>
    <scope>NUCLEOTIDE SEQUENCE [LARGE SCALE GENOMIC DNA]</scope>
    <source>
        <strain evidence="1 2">MCCC 1K03283</strain>
    </source>
</reference>
<proteinExistence type="predicted"/>
<name>A0A5R9IIC5_9GAMM</name>
<organism evidence="1 2">
    <name type="scientific">Thalassotalea litorea</name>
    <dbReference type="NCBI Taxonomy" id="2020715"/>
    <lineage>
        <taxon>Bacteria</taxon>
        <taxon>Pseudomonadati</taxon>
        <taxon>Pseudomonadota</taxon>
        <taxon>Gammaproteobacteria</taxon>
        <taxon>Alteromonadales</taxon>
        <taxon>Colwelliaceae</taxon>
        <taxon>Thalassotalea</taxon>
    </lineage>
</organism>
<dbReference type="OrthoDB" id="5822620at2"/>
<sequence length="94" mass="11291">MNKQAKHVKQMLERHQSLNHLDGISVTSHVQRQDGDWFLNTLMLQGYTVAFKYRRKKMYQSLKGQKVNITYYRATDMVAGLEFEYMKVTRLKRY</sequence>
<accession>A0A5R9IIC5</accession>
<dbReference type="RefSeq" id="WP_138320495.1">
    <property type="nucleotide sequence ID" value="NZ_VCBC01000012.1"/>
</dbReference>
<dbReference type="AlphaFoldDB" id="A0A5R9IIC5"/>
<evidence type="ECO:0000313" key="1">
    <source>
        <dbReference type="EMBL" id="TLU64213.1"/>
    </source>
</evidence>